<sequence length="304" mass="31606">MAAVKERCSEFVPASDVLLLRLDVLGPESTLQAAALAAFDAFEGAGVDYIFHNAGASQHAVVEETSVAVATQLLNLNLHAAVNVARVTLPYMLDKGKGWHVVISSMAGVVPSPGQAVYAAAKAGLRAYFGSLKAELAGSGIGATICCPGPVATGLDGHARLVYGPEGLVEALDATVGAADAAPDAAPPARRPPKGRVAVPRAVELIIRAAHRQMDEVWIARHPVLLIGYMTQLWPSAAWTLLKIIGPARAHSLKHGADAYDARRLILAGLTGRGAGIRRPSQASTIDEGLSPRTPLAAHHATMS</sequence>
<organism evidence="2 3">
    <name type="scientific">Prototheca wickerhamii</name>
    <dbReference type="NCBI Taxonomy" id="3111"/>
    <lineage>
        <taxon>Eukaryota</taxon>
        <taxon>Viridiplantae</taxon>
        <taxon>Chlorophyta</taxon>
        <taxon>core chlorophytes</taxon>
        <taxon>Trebouxiophyceae</taxon>
        <taxon>Chlorellales</taxon>
        <taxon>Chlorellaceae</taxon>
        <taxon>Prototheca</taxon>
    </lineage>
</organism>
<dbReference type="AlphaFoldDB" id="A0AAD9IHK8"/>
<dbReference type="Proteomes" id="UP001255856">
    <property type="component" value="Unassembled WGS sequence"/>
</dbReference>
<protein>
    <submittedName>
        <fullName evidence="2">Uncharacterized protein</fullName>
    </submittedName>
</protein>
<name>A0AAD9IHK8_PROWI</name>
<keyword evidence="3" id="KW-1185">Reference proteome</keyword>
<dbReference type="SUPFAM" id="SSF51735">
    <property type="entry name" value="NAD(P)-binding Rossmann-fold domains"/>
    <property type="match status" value="1"/>
</dbReference>
<feature type="region of interest" description="Disordered" evidence="1">
    <location>
        <begin position="278"/>
        <end position="304"/>
    </location>
</feature>
<dbReference type="Gene3D" id="3.40.50.720">
    <property type="entry name" value="NAD(P)-binding Rossmann-like Domain"/>
    <property type="match status" value="1"/>
</dbReference>
<proteinExistence type="predicted"/>
<evidence type="ECO:0000313" key="2">
    <source>
        <dbReference type="EMBL" id="KAK2078398.1"/>
    </source>
</evidence>
<dbReference type="EMBL" id="JASFZW010000004">
    <property type="protein sequence ID" value="KAK2078398.1"/>
    <property type="molecule type" value="Genomic_DNA"/>
</dbReference>
<dbReference type="Pfam" id="PF00106">
    <property type="entry name" value="adh_short"/>
    <property type="match status" value="1"/>
</dbReference>
<evidence type="ECO:0000313" key="3">
    <source>
        <dbReference type="Proteomes" id="UP001255856"/>
    </source>
</evidence>
<gene>
    <name evidence="2" type="ORF">QBZ16_003238</name>
</gene>
<dbReference type="PANTHER" id="PTHR45274">
    <property type="entry name" value="NAD(P)-BINDING ROSSMANN-FOLD SUPERFAMILY PROTEIN"/>
    <property type="match status" value="1"/>
</dbReference>
<dbReference type="PANTHER" id="PTHR45274:SF2">
    <property type="entry name" value="NAD(P)-BINDING ROSSMANN-FOLD SUPERFAMILY PROTEIN"/>
    <property type="match status" value="1"/>
</dbReference>
<evidence type="ECO:0000256" key="1">
    <source>
        <dbReference type="SAM" id="MobiDB-lite"/>
    </source>
</evidence>
<dbReference type="PRINTS" id="PR00081">
    <property type="entry name" value="GDHRDH"/>
</dbReference>
<dbReference type="InterPro" id="IPR036291">
    <property type="entry name" value="NAD(P)-bd_dom_sf"/>
</dbReference>
<comment type="caution">
    <text evidence="2">The sequence shown here is derived from an EMBL/GenBank/DDBJ whole genome shotgun (WGS) entry which is preliminary data.</text>
</comment>
<reference evidence="2" key="1">
    <citation type="submission" date="2021-01" db="EMBL/GenBank/DDBJ databases">
        <authorList>
            <person name="Eckstrom K.M.E."/>
        </authorList>
    </citation>
    <scope>NUCLEOTIDE SEQUENCE</scope>
    <source>
        <strain evidence="2">UVCC 0001</strain>
    </source>
</reference>
<accession>A0AAD9IHK8</accession>
<dbReference type="InterPro" id="IPR002347">
    <property type="entry name" value="SDR_fam"/>
</dbReference>